<dbReference type="OrthoDB" id="6242691at2759"/>
<dbReference type="Proteomes" id="UP000699462">
    <property type="component" value="Unassembled WGS sequence"/>
</dbReference>
<reference evidence="1 2" key="1">
    <citation type="submission" date="2019-07" db="EMBL/GenBank/DDBJ databases">
        <title>Annotation for the trematode Paragonimus westermani.</title>
        <authorList>
            <person name="Choi Y.-J."/>
        </authorList>
    </citation>
    <scope>NUCLEOTIDE SEQUENCE [LARGE SCALE GENOMIC DNA]</scope>
    <source>
        <strain evidence="1">180907_Pwestermani</strain>
    </source>
</reference>
<feature type="non-terminal residue" evidence="1">
    <location>
        <position position="1"/>
    </location>
</feature>
<keyword evidence="2" id="KW-1185">Reference proteome</keyword>
<evidence type="ECO:0000313" key="2">
    <source>
        <dbReference type="Proteomes" id="UP000699462"/>
    </source>
</evidence>
<sequence>PRGFGLTTKSLEEFLERHQCGLLNDDDVCAPTFPGNLDALKQFQPEVYVEFSKKREAVQQVFDANIKHYINEWKLRRSGVLFSHSSSLPVVEQLSKMSDSQVEEFFAEALERLNQCGTIAKYGYCELKRQSMVEYRLEQEWERDRLNQVDLKLNAELCTLEQELSRLDTDLRSMQDMEKYWKETAKRLDVIEHESQEVLLQTEKILVHTAELDAQFRKRLLSVPKIAHSSCLLTNANVVGATELFSPWNTLMVADWEDQNKDITVAVDLSNLLTVCAVNCLSFENHTYCLRTLFGLVWFKVACDPIQSLKEKMAQSAPTIMPLDCLVVTEVECCTPPEDSRPVDCNAVEALAAYTVEFFQSRDGRSQLRSRLVGSTLESVVKYPLTTPVVQSCIFTAPTARWTMRKVDGSVDHPELVALRR</sequence>
<gene>
    <name evidence="1" type="ORF">P879_10591</name>
</gene>
<evidence type="ECO:0000313" key="1">
    <source>
        <dbReference type="EMBL" id="KAF8562471.1"/>
    </source>
</evidence>
<dbReference type="EMBL" id="JTDF01019855">
    <property type="protein sequence ID" value="KAF8562471.1"/>
    <property type="molecule type" value="Genomic_DNA"/>
</dbReference>
<dbReference type="AlphaFoldDB" id="A0A8T0D746"/>
<protein>
    <submittedName>
        <fullName evidence="1">Uncharacterized protein</fullName>
    </submittedName>
</protein>
<comment type="caution">
    <text evidence="1">The sequence shown here is derived from an EMBL/GenBank/DDBJ whole genome shotgun (WGS) entry which is preliminary data.</text>
</comment>
<organism evidence="1 2">
    <name type="scientific">Paragonimus westermani</name>
    <dbReference type="NCBI Taxonomy" id="34504"/>
    <lineage>
        <taxon>Eukaryota</taxon>
        <taxon>Metazoa</taxon>
        <taxon>Spiralia</taxon>
        <taxon>Lophotrochozoa</taxon>
        <taxon>Platyhelminthes</taxon>
        <taxon>Trematoda</taxon>
        <taxon>Digenea</taxon>
        <taxon>Plagiorchiida</taxon>
        <taxon>Troglotremata</taxon>
        <taxon>Troglotrematidae</taxon>
        <taxon>Paragonimus</taxon>
    </lineage>
</organism>
<proteinExistence type="predicted"/>
<name>A0A8T0D746_9TREM</name>
<accession>A0A8T0D746</accession>